<comment type="caution">
    <text evidence="2">The sequence shown here is derived from an EMBL/GenBank/DDBJ whole genome shotgun (WGS) entry which is preliminary data.</text>
</comment>
<protein>
    <recommendedName>
        <fullName evidence="4">Allene oxide cyclase barrel-like domain-containing protein</fullName>
    </recommendedName>
</protein>
<evidence type="ECO:0000313" key="3">
    <source>
        <dbReference type="Proteomes" id="UP000646523"/>
    </source>
</evidence>
<accession>A0A917Z175</accession>
<organism evidence="2 3">
    <name type="scientific">Nonomuraea cavernae</name>
    <dbReference type="NCBI Taxonomy" id="2045107"/>
    <lineage>
        <taxon>Bacteria</taxon>
        <taxon>Bacillati</taxon>
        <taxon>Actinomycetota</taxon>
        <taxon>Actinomycetes</taxon>
        <taxon>Streptosporangiales</taxon>
        <taxon>Streptosporangiaceae</taxon>
        <taxon>Nonomuraea</taxon>
    </lineage>
</organism>
<keyword evidence="3" id="KW-1185">Reference proteome</keyword>
<feature type="signal peptide" evidence="1">
    <location>
        <begin position="1"/>
        <end position="18"/>
    </location>
</feature>
<proteinExistence type="predicted"/>
<evidence type="ECO:0000256" key="1">
    <source>
        <dbReference type="SAM" id="SignalP"/>
    </source>
</evidence>
<reference evidence="2" key="1">
    <citation type="journal article" date="2014" name="Int. J. Syst. Evol. Microbiol.">
        <title>Complete genome sequence of Corynebacterium casei LMG S-19264T (=DSM 44701T), isolated from a smear-ripened cheese.</title>
        <authorList>
            <consortium name="US DOE Joint Genome Institute (JGI-PGF)"/>
            <person name="Walter F."/>
            <person name="Albersmeier A."/>
            <person name="Kalinowski J."/>
            <person name="Ruckert C."/>
        </authorList>
    </citation>
    <scope>NUCLEOTIDE SEQUENCE</scope>
    <source>
        <strain evidence="2">CGMCC 4.7368</strain>
    </source>
</reference>
<reference evidence="2" key="2">
    <citation type="submission" date="2020-09" db="EMBL/GenBank/DDBJ databases">
        <authorList>
            <person name="Sun Q."/>
            <person name="Zhou Y."/>
        </authorList>
    </citation>
    <scope>NUCLEOTIDE SEQUENCE</scope>
    <source>
        <strain evidence="2">CGMCC 4.7368</strain>
    </source>
</reference>
<keyword evidence="1" id="KW-0732">Signal</keyword>
<feature type="chain" id="PRO_5036850361" description="Allene oxide cyclase barrel-like domain-containing protein" evidence="1">
    <location>
        <begin position="19"/>
        <end position="136"/>
    </location>
</feature>
<evidence type="ECO:0008006" key="4">
    <source>
        <dbReference type="Google" id="ProtNLM"/>
    </source>
</evidence>
<gene>
    <name evidence="2" type="ORF">GCM10012289_39540</name>
</gene>
<dbReference type="AlphaFoldDB" id="A0A917Z175"/>
<dbReference type="Proteomes" id="UP000646523">
    <property type="component" value="Unassembled WGS sequence"/>
</dbReference>
<evidence type="ECO:0000313" key="2">
    <source>
        <dbReference type="EMBL" id="GGO72154.1"/>
    </source>
</evidence>
<sequence length="136" mass="14352">MLPLAVAALASAALPAAAATTTTSTTTTYTIELISLTCNKKQTTVGKDRPYLNIDGTREFGPVEMGKGDTESLVGRTHDFTGSSAVMELFEEDSGVDDFLGNVIVNDTESGAGVQVDEFDHLNGAKYTIVYEVNPA</sequence>
<dbReference type="EMBL" id="BMNH01000011">
    <property type="protein sequence ID" value="GGO72154.1"/>
    <property type="molecule type" value="Genomic_DNA"/>
</dbReference>
<name>A0A917Z175_9ACTN</name>